<comment type="caution">
    <text evidence="2">The sequence shown here is derived from an EMBL/GenBank/DDBJ whole genome shotgun (WGS) entry which is preliminary data.</text>
</comment>
<sequence length="109" mass="13089">MEFEWDESKRTTNIAKHGLDFLDVWEAFHNLLLVRKDTRKEYGEDRWQGIGMIEDQIVVVVFTVRSSDKVRIISLRKANKHERQGYERFRNEKENLKNPVEPNPEDERS</sequence>
<dbReference type="RefSeq" id="WP_077303964.1">
    <property type="nucleotide sequence ID" value="NZ_JBPKCJ010000001.1"/>
</dbReference>
<feature type="compositionally biased region" description="Basic and acidic residues" evidence="1">
    <location>
        <begin position="81"/>
        <end position="96"/>
    </location>
</feature>
<name>A0A1V3SVE8_9BACT</name>
<gene>
    <name evidence="2" type="ORF">BOX24_05455</name>
</gene>
<dbReference type="Pfam" id="PF04365">
    <property type="entry name" value="BrnT_toxin"/>
    <property type="match status" value="1"/>
</dbReference>
<dbReference type="Proteomes" id="UP000188586">
    <property type="component" value="Unassembled WGS sequence"/>
</dbReference>
<evidence type="ECO:0008006" key="4">
    <source>
        <dbReference type="Google" id="ProtNLM"/>
    </source>
</evidence>
<dbReference type="AlphaFoldDB" id="A0A1V3SVE8"/>
<dbReference type="Gene3D" id="3.10.450.530">
    <property type="entry name" value="Ribonuclease toxin, BrnT, of type II toxin-antitoxin system"/>
    <property type="match status" value="1"/>
</dbReference>
<evidence type="ECO:0000256" key="1">
    <source>
        <dbReference type="SAM" id="MobiDB-lite"/>
    </source>
</evidence>
<reference evidence="2 3" key="1">
    <citation type="submission" date="2016-11" db="EMBL/GenBank/DDBJ databases">
        <title>Comparative genomics of co-occurring bacteria in distinct bioleaching systems unravels niche-specific adaptation.</title>
        <authorList>
            <person name="Zhang X."/>
            <person name="Liu X."/>
            <person name="Yin H."/>
        </authorList>
    </citation>
    <scope>NUCLEOTIDE SEQUENCE [LARGE SCALE GENOMIC DNA]</scope>
    <source>
        <strain evidence="2 3">DX</strain>
    </source>
</reference>
<protein>
    <recommendedName>
        <fullName evidence="4">BrnT family toxin</fullName>
    </recommendedName>
</protein>
<evidence type="ECO:0000313" key="3">
    <source>
        <dbReference type="Proteomes" id="UP000188586"/>
    </source>
</evidence>
<proteinExistence type="predicted"/>
<organism evidence="2 3">
    <name type="scientific">Leptospirillum ferriphilum</name>
    <dbReference type="NCBI Taxonomy" id="178606"/>
    <lineage>
        <taxon>Bacteria</taxon>
        <taxon>Pseudomonadati</taxon>
        <taxon>Nitrospirota</taxon>
        <taxon>Nitrospiria</taxon>
        <taxon>Nitrospirales</taxon>
        <taxon>Nitrospiraceae</taxon>
        <taxon>Leptospirillum</taxon>
    </lineage>
</organism>
<dbReference type="InterPro" id="IPR038573">
    <property type="entry name" value="BrnT_sf"/>
</dbReference>
<feature type="region of interest" description="Disordered" evidence="1">
    <location>
        <begin position="80"/>
        <end position="109"/>
    </location>
</feature>
<dbReference type="InterPro" id="IPR007460">
    <property type="entry name" value="BrnT_toxin"/>
</dbReference>
<evidence type="ECO:0000313" key="2">
    <source>
        <dbReference type="EMBL" id="OOH72835.1"/>
    </source>
</evidence>
<dbReference type="EMBL" id="MPOJ01000010">
    <property type="protein sequence ID" value="OOH72835.1"/>
    <property type="molecule type" value="Genomic_DNA"/>
</dbReference>
<accession>A0A1V3SVE8</accession>